<dbReference type="EMBL" id="JAGYPG010000005">
    <property type="protein sequence ID" value="MBS4197681.1"/>
    <property type="molecule type" value="Genomic_DNA"/>
</dbReference>
<keyword evidence="3" id="KW-1185">Reference proteome</keyword>
<dbReference type="GO" id="GO:0015074">
    <property type="term" value="P:DNA integration"/>
    <property type="evidence" value="ECO:0007669"/>
    <property type="project" value="InterPro"/>
</dbReference>
<proteinExistence type="predicted"/>
<evidence type="ECO:0000313" key="3">
    <source>
        <dbReference type="Proteomes" id="UP000681414"/>
    </source>
</evidence>
<dbReference type="AlphaFoldDB" id="A0A942TGL4"/>
<evidence type="ECO:0000313" key="2">
    <source>
        <dbReference type="EMBL" id="MBS4197681.1"/>
    </source>
</evidence>
<feature type="non-terminal residue" evidence="2">
    <location>
        <position position="1"/>
    </location>
</feature>
<sequence length="26" mass="3124">IQFYNQQRLQKRLDGLSPLEYRSKAA</sequence>
<gene>
    <name evidence="2" type="ORF">KHA97_21805</name>
</gene>
<organism evidence="2 3">
    <name type="scientific">Lederbergia citri</name>
    <dbReference type="NCBI Taxonomy" id="2833580"/>
    <lineage>
        <taxon>Bacteria</taxon>
        <taxon>Bacillati</taxon>
        <taxon>Bacillota</taxon>
        <taxon>Bacilli</taxon>
        <taxon>Bacillales</taxon>
        <taxon>Bacillaceae</taxon>
        <taxon>Lederbergia</taxon>
    </lineage>
</organism>
<accession>A0A942TGL4</accession>
<dbReference type="Pfam" id="PF13333">
    <property type="entry name" value="rve_2"/>
    <property type="match status" value="1"/>
</dbReference>
<comment type="caution">
    <text evidence="2">The sequence shown here is derived from an EMBL/GenBank/DDBJ whole genome shotgun (WGS) entry which is preliminary data.</text>
</comment>
<dbReference type="InterPro" id="IPR001584">
    <property type="entry name" value="Integrase_cat-core"/>
</dbReference>
<reference evidence="2 3" key="1">
    <citation type="submission" date="2021-05" db="EMBL/GenBank/DDBJ databases">
        <title>Novel Bacillus species.</title>
        <authorList>
            <person name="Liu G."/>
        </authorList>
    </citation>
    <scope>NUCLEOTIDE SEQUENCE [LARGE SCALE GENOMIC DNA]</scope>
    <source>
        <strain evidence="3">FJAT-49780</strain>
    </source>
</reference>
<dbReference type="Proteomes" id="UP000681414">
    <property type="component" value="Unassembled WGS sequence"/>
</dbReference>
<protein>
    <submittedName>
        <fullName evidence="2">IS3 family transposase</fullName>
    </submittedName>
</protein>
<name>A0A942TGL4_9BACI</name>
<feature type="domain" description="Integrase catalytic" evidence="1">
    <location>
        <begin position="1"/>
        <end position="24"/>
    </location>
</feature>
<evidence type="ECO:0000259" key="1">
    <source>
        <dbReference type="Pfam" id="PF13333"/>
    </source>
</evidence>